<dbReference type="Proteomes" id="UP000671914">
    <property type="component" value="Chromosome"/>
</dbReference>
<proteinExistence type="predicted"/>
<dbReference type="RefSeq" id="WP_210900502.1">
    <property type="nucleotide sequence ID" value="NZ_CP071696.1"/>
</dbReference>
<feature type="region of interest" description="Disordered" evidence="1">
    <location>
        <begin position="23"/>
        <end position="50"/>
    </location>
</feature>
<dbReference type="PANTHER" id="PTHR19328:SF13">
    <property type="entry name" value="HIPL1 PROTEIN"/>
    <property type="match status" value="1"/>
</dbReference>
<name>A0A975FNN3_9MICO</name>
<dbReference type="SUPFAM" id="SSF50952">
    <property type="entry name" value="Soluble quinoprotein glucose dehydrogenase"/>
    <property type="match status" value="1"/>
</dbReference>
<keyword evidence="5" id="KW-1185">Reference proteome</keyword>
<dbReference type="InterPro" id="IPR011042">
    <property type="entry name" value="6-blade_b-propeller_TolB-like"/>
</dbReference>
<gene>
    <name evidence="4" type="ORF">G127AT_04675</name>
</gene>
<evidence type="ECO:0000256" key="2">
    <source>
        <dbReference type="SAM" id="SignalP"/>
    </source>
</evidence>
<dbReference type="AlphaFoldDB" id="A0A975FNN3"/>
<evidence type="ECO:0000313" key="5">
    <source>
        <dbReference type="Proteomes" id="UP000671914"/>
    </source>
</evidence>
<feature type="domain" description="Glucose/Sorbosone dehydrogenase" evidence="3">
    <location>
        <begin position="62"/>
        <end position="362"/>
    </location>
</feature>
<dbReference type="InterPro" id="IPR011041">
    <property type="entry name" value="Quinoprot_gluc/sorb_DH_b-prop"/>
</dbReference>
<feature type="compositionally biased region" description="Low complexity" evidence="1">
    <location>
        <begin position="28"/>
        <end position="38"/>
    </location>
</feature>
<dbReference type="PANTHER" id="PTHR19328">
    <property type="entry name" value="HEDGEHOG-INTERACTING PROTEIN"/>
    <property type="match status" value="1"/>
</dbReference>
<dbReference type="InterPro" id="IPR012938">
    <property type="entry name" value="Glc/Sorbosone_DH"/>
</dbReference>
<dbReference type="KEGG" id="aarc:G127AT_04675"/>
<feature type="chain" id="PRO_5039500716" evidence="2">
    <location>
        <begin position="28"/>
        <end position="383"/>
    </location>
</feature>
<dbReference type="Gene3D" id="2.120.10.30">
    <property type="entry name" value="TolB, C-terminal domain"/>
    <property type="match status" value="1"/>
</dbReference>
<organism evidence="4 5">
    <name type="scientific">Agromyces archimandritae</name>
    <dbReference type="NCBI Taxonomy" id="2781962"/>
    <lineage>
        <taxon>Bacteria</taxon>
        <taxon>Bacillati</taxon>
        <taxon>Actinomycetota</taxon>
        <taxon>Actinomycetes</taxon>
        <taxon>Micrococcales</taxon>
        <taxon>Microbacteriaceae</taxon>
        <taxon>Agromyces</taxon>
    </lineage>
</organism>
<evidence type="ECO:0000259" key="3">
    <source>
        <dbReference type="Pfam" id="PF07995"/>
    </source>
</evidence>
<keyword evidence="2" id="KW-0732">Signal</keyword>
<feature type="compositionally biased region" description="Pro residues" evidence="1">
    <location>
        <begin position="39"/>
        <end position="49"/>
    </location>
</feature>
<evidence type="ECO:0000256" key="1">
    <source>
        <dbReference type="SAM" id="MobiDB-lite"/>
    </source>
</evidence>
<reference evidence="4" key="1">
    <citation type="submission" date="2021-03" db="EMBL/GenBank/DDBJ databases">
        <title>Agromyces archimandritus sp. nov., isolated from the cockroach Archimandrita tessellata.</title>
        <authorList>
            <person name="Guzman J."/>
            <person name="Ortuzar M."/>
            <person name="Poehlein A."/>
            <person name="Daniel R."/>
            <person name="Trujillo M."/>
            <person name="Vilcinskas A."/>
        </authorList>
    </citation>
    <scope>NUCLEOTIDE SEQUENCE</scope>
    <source>
        <strain evidence="4">G127AT</strain>
    </source>
</reference>
<sequence>MNRRAGGIAIGLAAVLLAACTAPPPSTGPSTARTSPPAASAPPTTPPEVQPAGDVEALASGLQAPWSIATTQDGGVLVSERDTARIVEIGEGGAVREVAVVPGVVHGGEGGLLGLAVREAGDGRGRMLYAYSTGEGGNRIQRMDLAGGPGGYTLGEPETILDGIPAAATHNGGRLAFGPDGMLYATTGDATLRGPARDPASLAGKILRMMPDGGVPDDSATGTIVHSMGHRNPQGLAWDTAGRLWAAEFGQNTWDELNLIEGGGDYGWPDAEGAAGLAGTIDPVAQWPTSEASPSGLAAAGDTLFLAALRGERLIAVYPPREGVRDAAESVDWFAGEFGRLREAHLAPDGSLWMLTNNTDGRGTPGGDDDRLLRVRLAPLAEG</sequence>
<dbReference type="EMBL" id="CP071696">
    <property type="protein sequence ID" value="QTX05515.1"/>
    <property type="molecule type" value="Genomic_DNA"/>
</dbReference>
<feature type="signal peptide" evidence="2">
    <location>
        <begin position="1"/>
        <end position="27"/>
    </location>
</feature>
<evidence type="ECO:0000313" key="4">
    <source>
        <dbReference type="EMBL" id="QTX05515.1"/>
    </source>
</evidence>
<accession>A0A975FNN3</accession>
<dbReference type="PROSITE" id="PS51257">
    <property type="entry name" value="PROKAR_LIPOPROTEIN"/>
    <property type="match status" value="1"/>
</dbReference>
<protein>
    <submittedName>
        <fullName evidence="4">PQQ-dependent sugar dehydrogenase</fullName>
    </submittedName>
</protein>
<dbReference type="Pfam" id="PF07995">
    <property type="entry name" value="GSDH"/>
    <property type="match status" value="1"/>
</dbReference>